<organism evidence="1 2">
    <name type="scientific">Candidatus Minimicrobia vallesae</name>
    <dbReference type="NCBI Taxonomy" id="2841264"/>
    <lineage>
        <taxon>Bacteria</taxon>
        <taxon>Candidatus Saccharimonadota</taxon>
        <taxon>Candidatus Saccharimonadota incertae sedis</taxon>
        <taxon>Candidatus Minimicrobia</taxon>
    </lineage>
</organism>
<evidence type="ECO:0000313" key="2">
    <source>
        <dbReference type="Proteomes" id="UP000677117"/>
    </source>
</evidence>
<accession>A0A8F1MAH6</accession>
<protein>
    <submittedName>
        <fullName evidence="1">Uncharacterized protein</fullName>
    </submittedName>
</protein>
<name>A0A8F1MAH6_9BACT</name>
<dbReference type="EMBL" id="CP076459">
    <property type="protein sequence ID" value="QWQ31464.1"/>
    <property type="molecule type" value="Genomic_DNA"/>
</dbReference>
<dbReference type="AlphaFoldDB" id="A0A8F1MAH6"/>
<evidence type="ECO:0000313" key="1">
    <source>
        <dbReference type="EMBL" id="QWQ31464.1"/>
    </source>
</evidence>
<dbReference type="KEGG" id="mvl:KOY49_00250"/>
<gene>
    <name evidence="1" type="ORF">KOY49_00250</name>
</gene>
<proteinExistence type="predicted"/>
<keyword evidence="2" id="KW-1185">Reference proteome</keyword>
<dbReference type="Proteomes" id="UP000677117">
    <property type="component" value="Chromosome"/>
</dbReference>
<reference evidence="1" key="1">
    <citation type="submission" date="2021-06" db="EMBL/GenBank/DDBJ databases">
        <title>An adapted protocol for Saccharibacteria cultivation: two new species join this phylum of Candidate Phyla Radiations.</title>
        <authorList>
            <person name="Ibrahim A."/>
            <person name="Maatouk M."/>
            <person name="Raoult D."/>
            <person name="Bittar F."/>
        </authorList>
    </citation>
    <scope>NUCLEOTIDE SEQUENCE</scope>
    <source>
        <strain evidence="1">IHU2</strain>
    </source>
</reference>
<dbReference type="RefSeq" id="WP_232736244.1">
    <property type="nucleotide sequence ID" value="NZ_CP076459.1"/>
</dbReference>
<sequence>MPAHYLPYNISMPVVSDINKEYFGEDKKKTYIKDDFAETLRAAIQREVILHVLVEVSKARHSEEEHENGSVSFGDFDPDNAGLLMNIFETHEKGFMLDIRQLLTPRETGAGGKFIKDIQVLKVEDFIDFYKNSKRIPPILLGDWINTRTKNKSIKGVDFIDNNHAKIKRAVNYLVEKARIFQSEGYYNKIVNEYQALEFHKDRQPEKYDVYEESSDLSYIIIKKTTRSRKSKVKTSIISDCLNDFAETVMAYQDLIANNTSFFNSDWPLDVYIERTFALFYKEIPNDIKKKVVQDTTKYLRRSIEIVGWNHKNN</sequence>